<dbReference type="Proteomes" id="UP000235672">
    <property type="component" value="Unassembled WGS sequence"/>
</dbReference>
<protein>
    <submittedName>
        <fullName evidence="4">Uncharacterized protein</fullName>
    </submittedName>
</protein>
<feature type="compositionally biased region" description="Basic and acidic residues" evidence="1">
    <location>
        <begin position="228"/>
        <end position="239"/>
    </location>
</feature>
<evidence type="ECO:0000259" key="3">
    <source>
        <dbReference type="Pfam" id="PF19343"/>
    </source>
</evidence>
<feature type="compositionally biased region" description="Polar residues" evidence="1">
    <location>
        <begin position="824"/>
        <end position="898"/>
    </location>
</feature>
<accession>A0A2J6PTL3</accession>
<feature type="compositionally biased region" description="Polar residues" evidence="1">
    <location>
        <begin position="209"/>
        <end position="219"/>
    </location>
</feature>
<evidence type="ECO:0000256" key="1">
    <source>
        <dbReference type="SAM" id="MobiDB-lite"/>
    </source>
</evidence>
<dbReference type="Gene3D" id="3.15.10.10">
    <property type="entry name" value="Bactericidal permeability-increasing protein, domain 1"/>
    <property type="match status" value="1"/>
</dbReference>
<dbReference type="Pfam" id="PF19343">
    <property type="entry name" value="HAM1_N"/>
    <property type="match status" value="1"/>
</dbReference>
<dbReference type="InterPro" id="IPR027842">
    <property type="entry name" value="HAM1-like_C"/>
</dbReference>
<feature type="region of interest" description="Disordered" evidence="1">
    <location>
        <begin position="814"/>
        <end position="898"/>
    </location>
</feature>
<evidence type="ECO:0000259" key="2">
    <source>
        <dbReference type="Pfam" id="PF14613"/>
    </source>
</evidence>
<proteinExistence type="predicted"/>
<feature type="region of interest" description="Disordered" evidence="1">
    <location>
        <begin position="266"/>
        <end position="298"/>
    </location>
</feature>
<dbReference type="AlphaFoldDB" id="A0A2J6PTL3"/>
<dbReference type="InterPro" id="IPR045967">
    <property type="entry name" value="HAM1-like_N"/>
</dbReference>
<organism evidence="4 5">
    <name type="scientific">Hyaloscypha hepaticicola</name>
    <dbReference type="NCBI Taxonomy" id="2082293"/>
    <lineage>
        <taxon>Eukaryota</taxon>
        <taxon>Fungi</taxon>
        <taxon>Dikarya</taxon>
        <taxon>Ascomycota</taxon>
        <taxon>Pezizomycotina</taxon>
        <taxon>Leotiomycetes</taxon>
        <taxon>Helotiales</taxon>
        <taxon>Hyaloscyphaceae</taxon>
        <taxon>Hyaloscypha</taxon>
    </lineage>
</organism>
<dbReference type="PANTHER" id="PTHR31138">
    <property type="entry name" value="CHROMOSOME 19, WHOLE GENOME SHOTGUN SEQUENCE"/>
    <property type="match status" value="1"/>
</dbReference>
<dbReference type="Pfam" id="PF14613">
    <property type="entry name" value="HAM1_C"/>
    <property type="match status" value="1"/>
</dbReference>
<evidence type="ECO:0000313" key="5">
    <source>
        <dbReference type="Proteomes" id="UP000235672"/>
    </source>
</evidence>
<feature type="compositionally biased region" description="Basic and acidic residues" evidence="1">
    <location>
        <begin position="279"/>
        <end position="294"/>
    </location>
</feature>
<name>A0A2J6PTL3_9HELO</name>
<feature type="domain" description="HAM1-like C-terminal" evidence="2">
    <location>
        <begin position="641"/>
        <end position="802"/>
    </location>
</feature>
<dbReference type="PANTHER" id="PTHR31138:SF1">
    <property type="entry name" value="PDZ DOMAIN-CONTAINING PROTEIN"/>
    <property type="match status" value="1"/>
</dbReference>
<reference evidence="4 5" key="1">
    <citation type="submission" date="2016-05" db="EMBL/GenBank/DDBJ databases">
        <title>A degradative enzymes factory behind the ericoid mycorrhizal symbiosis.</title>
        <authorList>
            <consortium name="DOE Joint Genome Institute"/>
            <person name="Martino E."/>
            <person name="Morin E."/>
            <person name="Grelet G."/>
            <person name="Kuo A."/>
            <person name="Kohler A."/>
            <person name="Daghino S."/>
            <person name="Barry K."/>
            <person name="Choi C."/>
            <person name="Cichocki N."/>
            <person name="Clum A."/>
            <person name="Copeland A."/>
            <person name="Hainaut M."/>
            <person name="Haridas S."/>
            <person name="Labutti K."/>
            <person name="Lindquist E."/>
            <person name="Lipzen A."/>
            <person name="Khouja H.-R."/>
            <person name="Murat C."/>
            <person name="Ohm R."/>
            <person name="Olson A."/>
            <person name="Spatafora J."/>
            <person name="Veneault-Fourrey C."/>
            <person name="Henrissat B."/>
            <person name="Grigoriev I."/>
            <person name="Martin F."/>
            <person name="Perotto S."/>
        </authorList>
    </citation>
    <scope>NUCLEOTIDE SEQUENCE [LARGE SCALE GENOMIC DNA]</scope>
    <source>
        <strain evidence="4 5">UAMH 7357</strain>
    </source>
</reference>
<dbReference type="EMBL" id="KZ613500">
    <property type="protein sequence ID" value="PMD17364.1"/>
    <property type="molecule type" value="Genomic_DNA"/>
</dbReference>
<gene>
    <name evidence="4" type="ORF">NA56DRAFT_606269</name>
</gene>
<dbReference type="STRING" id="1745343.A0A2J6PTL3"/>
<sequence>MSSQVNRPTNVKVKEEDVNRKLQLYGIFAAFQAGKVPSNEQIDIALNSFLKSQALASPSQKLSAEGRALVADFRDVVEQAKYLLLTKNEGNLLQDFIWESQKITGADASLPNAPVDKDTAKQHGNQALEGLRTLGTLIITNGQFRKLLNDATILIRDIAGDAAQKAASKVNPSDEALSQIDKPAADNTWHDAPDLSAGNIKQQIKSTYNKNAPVNTNDLQDAAGDATQRAHPDGSRDPQDAAGLAQRDQQYGDNSGLDAQAGLQQGATTLRQRASENIPDDKKDKARETRDRTKNYLSKKMPRERREQTIWRLKKLVIEIQGHPDYEQAINTLLNLAETYAGHATTVGNQATGTVKDAHGDNSLQRAEDDLKTLIERFANGTSTNDLFDSINKIYADADQDPELKSWFKQIDAYIRKCLQQQGYIMEDRATDEWNKLYDRGNFLLRDRYRNHTDRIVDEVKFLADQFDADPMNKRFGESVNKLFTDLGNDENGKPIFKPHLVKDLTEVILPAAFEGIRYVPIPRIEVSDPQLDAIVENLVIESDNLMPNMLEIANDNYFRWGRKSVANKNHNSIEVSVSGIQMDLRDVSYYVKRKQGFPSITDLGVADIYLGGSGLSFKMRLSTAEKADRQNFFKVDKVNVDIKNFNIKLKQSKHKLLFALAKPIMLKALRPVFQKAIEKVIKDQATQLDSYAYQIKREADRAQQEALENPEDAQNIYSRYVQAIQKQVLQGKQKAQAAKDRANQAKVNMAMTKQDSIFPNIHLPGGISSKATEYKELALKGNNWESPVFKIGSAAPTSDLPHAPQVNRKAHNVTEGGVRGPQNIGNTDSMTNQLSSQAGNTYNNSASYGNGPTNGNASYGTGAFSNQVDQSFSKDGINGKTNGTTLGQNNPVYSGSV</sequence>
<evidence type="ECO:0000313" key="4">
    <source>
        <dbReference type="EMBL" id="PMD17364.1"/>
    </source>
</evidence>
<feature type="region of interest" description="Disordered" evidence="1">
    <location>
        <begin position="209"/>
        <end position="245"/>
    </location>
</feature>
<feature type="domain" description="HAM1-like N-terminal" evidence="3">
    <location>
        <begin position="2"/>
        <end position="628"/>
    </location>
</feature>
<dbReference type="OrthoDB" id="19394at2759"/>
<keyword evidence="5" id="KW-1185">Reference proteome</keyword>